<feature type="transmembrane region" description="Helical" evidence="7">
    <location>
        <begin position="254"/>
        <end position="281"/>
    </location>
</feature>
<accession>A0A0K2U5K7</accession>
<dbReference type="InterPro" id="IPR017452">
    <property type="entry name" value="GPCR_Rhodpsn_7TM"/>
</dbReference>
<evidence type="ECO:0000256" key="5">
    <source>
        <dbReference type="ARBA" id="ARBA00023136"/>
    </source>
</evidence>
<name>A0A0K2U5K7_LEPSM</name>
<keyword evidence="5 7" id="KW-0472">Membrane</keyword>
<evidence type="ECO:0000259" key="8">
    <source>
        <dbReference type="PROSITE" id="PS50262"/>
    </source>
</evidence>
<keyword evidence="3 7" id="KW-0812">Transmembrane</keyword>
<feature type="region of interest" description="Disordered" evidence="6">
    <location>
        <begin position="414"/>
        <end position="433"/>
    </location>
</feature>
<dbReference type="PRINTS" id="PR00237">
    <property type="entry name" value="GPCRRHODOPSN"/>
</dbReference>
<reference evidence="9" key="1">
    <citation type="submission" date="2014-05" db="EMBL/GenBank/DDBJ databases">
        <authorList>
            <person name="Chronopoulou M."/>
        </authorList>
    </citation>
    <scope>NUCLEOTIDE SEQUENCE</scope>
    <source>
        <tissue evidence="9">Whole organism</tissue>
    </source>
</reference>
<feature type="transmembrane region" description="Helical" evidence="7">
    <location>
        <begin position="80"/>
        <end position="100"/>
    </location>
</feature>
<feature type="transmembrane region" description="Helical" evidence="7">
    <location>
        <begin position="112"/>
        <end position="131"/>
    </location>
</feature>
<dbReference type="PANTHER" id="PTHR46273:SF4">
    <property type="entry name" value="AT19640P"/>
    <property type="match status" value="1"/>
</dbReference>
<organism evidence="9">
    <name type="scientific">Lepeophtheirus salmonis</name>
    <name type="common">Salmon louse</name>
    <name type="synonym">Caligus salmonis</name>
    <dbReference type="NCBI Taxonomy" id="72036"/>
    <lineage>
        <taxon>Eukaryota</taxon>
        <taxon>Metazoa</taxon>
        <taxon>Ecdysozoa</taxon>
        <taxon>Arthropoda</taxon>
        <taxon>Crustacea</taxon>
        <taxon>Multicrustacea</taxon>
        <taxon>Hexanauplia</taxon>
        <taxon>Copepoda</taxon>
        <taxon>Siphonostomatoida</taxon>
        <taxon>Caligidae</taxon>
        <taxon>Lepeophtheirus</taxon>
    </lineage>
</organism>
<dbReference type="AlphaFoldDB" id="A0A0K2U5K7"/>
<dbReference type="InterPro" id="IPR053219">
    <property type="entry name" value="GPCR_Dmsr-1"/>
</dbReference>
<feature type="compositionally biased region" description="Basic residues" evidence="6">
    <location>
        <begin position="422"/>
        <end position="433"/>
    </location>
</feature>
<dbReference type="GO" id="GO:0008528">
    <property type="term" value="F:G protein-coupled peptide receptor activity"/>
    <property type="evidence" value="ECO:0007669"/>
    <property type="project" value="InterPro"/>
</dbReference>
<comment type="subcellular location">
    <subcellularLocation>
        <location evidence="1">Membrane</location>
    </subcellularLocation>
</comment>
<dbReference type="InterPro" id="IPR000276">
    <property type="entry name" value="GPCR_Rhodpsn"/>
</dbReference>
<dbReference type="Pfam" id="PF10324">
    <property type="entry name" value="7TM_GPCR_Srw"/>
    <property type="match status" value="1"/>
</dbReference>
<evidence type="ECO:0000256" key="1">
    <source>
        <dbReference type="ARBA" id="ARBA00004370"/>
    </source>
</evidence>
<evidence type="ECO:0000256" key="4">
    <source>
        <dbReference type="ARBA" id="ARBA00022989"/>
    </source>
</evidence>
<feature type="transmembrane region" description="Helical" evidence="7">
    <location>
        <begin position="161"/>
        <end position="182"/>
    </location>
</feature>
<proteinExistence type="inferred from homology"/>
<evidence type="ECO:0000256" key="6">
    <source>
        <dbReference type="SAM" id="MobiDB-lite"/>
    </source>
</evidence>
<dbReference type="OrthoDB" id="5864054at2759"/>
<dbReference type="GO" id="GO:0005886">
    <property type="term" value="C:plasma membrane"/>
    <property type="evidence" value="ECO:0007669"/>
    <property type="project" value="TreeGrafter"/>
</dbReference>
<dbReference type="CDD" id="cd14978">
    <property type="entry name" value="7tmA_FMRFamide_R-like"/>
    <property type="match status" value="1"/>
</dbReference>
<evidence type="ECO:0000313" key="9">
    <source>
        <dbReference type="EMBL" id="CDW33222.1"/>
    </source>
</evidence>
<dbReference type="InterPro" id="IPR019427">
    <property type="entry name" value="7TM_GPCR_serpentine_rcpt_Srw"/>
</dbReference>
<protein>
    <recommendedName>
        <fullName evidence="8">G-protein coupled receptors family 1 profile domain-containing protein</fullName>
    </recommendedName>
</protein>
<sequence length="476" mass="54501">MDGVLPTIKYITDVIQRGNGTEEFLEITENWRELNVTTKDLLHLFASSPISPTVGDNISEEEAMCNLTDFYKGYRNVHGWLSLCVCIFGTIANILNIIVLTRKEMNGSPINLILTGIAVADMLVMIEYIPFTLHRNLLTGRSKEIEYSWGFSLFVWSHSNFSLVIHAVSIWLTLSLAVWRFIMIRFHSLSPIYCTLGRCKIMLFLAYVIPVFLCIPNYIATTINKKTNQGKVIYVLDWSDIATAHNKLLYRINIWLYTFILKLIPCIILTIITGWLIKALYKVEERSARLRSRHYDSNTKSKLRNGNGQTSVIVNSRKKSADRTTRLLVVILVLFLLTEFPQGILGMLSAIYGDKFFKDCYLPLGDVMDAMALINSAINFIFYCFMSKQFRKTFVETFGCRSLNMSSNQVQMKNGQNNGLAARKRRSSPIPSRRRSVLRMRKCQLPEEIPMIINKKLDKPIKNELQVEESKPEGGN</sequence>
<evidence type="ECO:0000256" key="7">
    <source>
        <dbReference type="SAM" id="Phobius"/>
    </source>
</evidence>
<dbReference type="SUPFAM" id="SSF81321">
    <property type="entry name" value="Family A G protein-coupled receptor-like"/>
    <property type="match status" value="1"/>
</dbReference>
<dbReference type="PROSITE" id="PS50262">
    <property type="entry name" value="G_PROTEIN_RECEP_F1_2"/>
    <property type="match status" value="1"/>
</dbReference>
<feature type="transmembrane region" description="Helical" evidence="7">
    <location>
        <begin position="327"/>
        <end position="352"/>
    </location>
</feature>
<comment type="similarity">
    <text evidence="2">Belongs to the G-protein coupled receptor 1 family.</text>
</comment>
<evidence type="ECO:0000256" key="3">
    <source>
        <dbReference type="ARBA" id="ARBA00022692"/>
    </source>
</evidence>
<feature type="transmembrane region" description="Helical" evidence="7">
    <location>
        <begin position="367"/>
        <end position="386"/>
    </location>
</feature>
<feature type="domain" description="G-protein coupled receptors family 1 profile" evidence="8">
    <location>
        <begin position="92"/>
        <end position="383"/>
    </location>
</feature>
<keyword evidence="4 7" id="KW-1133">Transmembrane helix</keyword>
<dbReference type="PANTHER" id="PTHR46273">
    <property type="entry name" value="MYOSUPPRESSIN RECEPTOR 1, ISOFORM B-RELATED"/>
    <property type="match status" value="1"/>
</dbReference>
<feature type="transmembrane region" description="Helical" evidence="7">
    <location>
        <begin position="202"/>
        <end position="220"/>
    </location>
</feature>
<dbReference type="Gene3D" id="1.20.1070.10">
    <property type="entry name" value="Rhodopsin 7-helix transmembrane proteins"/>
    <property type="match status" value="1"/>
</dbReference>
<dbReference type="EMBL" id="HACA01015861">
    <property type="protein sequence ID" value="CDW33222.1"/>
    <property type="molecule type" value="Transcribed_RNA"/>
</dbReference>
<evidence type="ECO:0000256" key="2">
    <source>
        <dbReference type="ARBA" id="ARBA00010663"/>
    </source>
</evidence>